<feature type="non-terminal residue" evidence="1">
    <location>
        <position position="1"/>
    </location>
</feature>
<organism evidence="1 2">
    <name type="scientific">candidate division WWE3 bacterium</name>
    <dbReference type="NCBI Taxonomy" id="2053526"/>
    <lineage>
        <taxon>Bacteria</taxon>
        <taxon>Katanobacteria</taxon>
    </lineage>
</organism>
<dbReference type="AlphaFoldDB" id="A0A955LHK0"/>
<proteinExistence type="predicted"/>
<accession>A0A955LHK0</accession>
<gene>
    <name evidence="1" type="ORF">KC571_03990</name>
</gene>
<name>A0A955LHK0_UNCKA</name>
<comment type="caution">
    <text evidence="1">The sequence shown here is derived from an EMBL/GenBank/DDBJ whole genome shotgun (WGS) entry which is preliminary data.</text>
</comment>
<reference evidence="1" key="2">
    <citation type="journal article" date="2021" name="Microbiome">
        <title>Successional dynamics and alternative stable states in a saline activated sludge microbial community over 9 years.</title>
        <authorList>
            <person name="Wang Y."/>
            <person name="Ye J."/>
            <person name="Ju F."/>
            <person name="Liu L."/>
            <person name="Boyd J.A."/>
            <person name="Deng Y."/>
            <person name="Parks D.H."/>
            <person name="Jiang X."/>
            <person name="Yin X."/>
            <person name="Woodcroft B.J."/>
            <person name="Tyson G.W."/>
            <person name="Hugenholtz P."/>
            <person name="Polz M.F."/>
            <person name="Zhang T."/>
        </authorList>
    </citation>
    <scope>NUCLEOTIDE SEQUENCE</scope>
    <source>
        <strain evidence="1">HKST-UBA01</strain>
    </source>
</reference>
<protein>
    <submittedName>
        <fullName evidence="1">Uncharacterized protein</fullName>
    </submittedName>
</protein>
<dbReference type="EMBL" id="JAGQKX010000124">
    <property type="protein sequence ID" value="MCA9390540.1"/>
    <property type="molecule type" value="Genomic_DNA"/>
</dbReference>
<evidence type="ECO:0000313" key="1">
    <source>
        <dbReference type="EMBL" id="MCA9390540.1"/>
    </source>
</evidence>
<evidence type="ECO:0000313" key="2">
    <source>
        <dbReference type="Proteomes" id="UP000701698"/>
    </source>
</evidence>
<dbReference type="Proteomes" id="UP000701698">
    <property type="component" value="Unassembled WGS sequence"/>
</dbReference>
<reference evidence="1" key="1">
    <citation type="submission" date="2020-04" db="EMBL/GenBank/DDBJ databases">
        <authorList>
            <person name="Zhang T."/>
        </authorList>
    </citation>
    <scope>NUCLEOTIDE SEQUENCE</scope>
    <source>
        <strain evidence="1">HKST-UBA01</strain>
    </source>
</reference>
<sequence length="159" mass="17436">LIKGGSPMSFNIRTAWPLAILMAVLLLCACGGAEIATNSPSAPSASALATYRIKCVDGEETTLWEENGQFSSVWSEVAFDRKCKGNYEITTTYNSAVDASFIEVVVFDGWDSICYVENVLNGHYSPSSCVDKTWYSVLQGETINLDQTFIIRLWAPDAK</sequence>